<sequence>MAGLRGPHREAPGCRRAWEELLAGRLKRQKHNPERQQKLKESAVQLLRRHQNLGDLLLEVENPPIKKLCLSQLVDCDSAEACSDRSSAFIGSALRDQASRLGVPVALLAAKMVACSMERVCSEPSHPALLSPEQRKKLSSLVDVAQYLSAHGMFSRLSFCQELWRVQSSVRLEAVWRLGLGGAGSIRRLCVPSHPDVQAVTPWLFGNLRLLCEQMEASSPSDDTARAMLSDFVQLLVLKAFQDNSDLGRTAEPGKMPQVALDVLQNMLSFVLDSLAAGLQEESPAHKVVRHWVDAFSTRVCHAMAPDPLKKFFRHTLVQTLTHSPVLTVSDAVQMQREWSFARTHPLLTSLYRRLFVLLSPEEAVSCLQDVLAEQEVNWQRVLSCVSVLVICFPEAQQLLRDWVAQLLAAAFESFHLDSMVTAFLIVRQAALEGPAVFPSYVEWFKASFGSASGYHSCSKKSVVFLFKFLSDLVPWEAPRYLQVHILHPPLVPSKYRCLLGDYVSLARTRLADLKVSPENMGLYEDVSLAGDAEEPRSQAAQDVEKAISMFEHTGKIPVPVLEASIFRRSYYVSHFLPALLMPRVLPEVPDARAAFIESLRRADKIPPAVYAAYCQACAAAGEEKPECADPGTGTEPCCGEEALEPLRAALGQLRALMANPMQYDALSAQMGAVAEKLDAVLGRRKDEVCSEETIQLSSLAPDVSWQYQVVVDLLLTAFCQDLTAACSFVPPERQGPWATLFVRTLCARALLPAVLARLCQLLRHQGPSLSASHVLGLAALAVHLGEARATLPEVDPGPATATRSLPVPEFLDGLLSCHAGESALFCLKFCTAAIAYSWCRFSPQPHRALRSCLSPGLIKKFQFAVLRLVSKAREPHPVESKASPPWRPFCLPSTDWRSAALALWRQSSFRELLEEPELQLTYRDWLQLEVEISPGADPLSDTERHDFQQWAIHEHFLPAPLASGGCGGDLEVASTVLIDVLMDFYQSPRSCDHTESPTWPHGGHKGNVDLFCRLQEMAADLNLSCPVSQGHFVFRVFHRRLKALAGGRAAATSLWRQQEVLMCKRLLLRLPASVLFWREEAEESAAPSCEEFFHLVNSELRNFCTHRGALSLTHDITVHFFRGLLNTCSRSLDPSQTANLTLAQCQTRCPLLVTSALSWWSSLESVLCGRWQKSGQVTLPQELQRLREAQQFAHSFLSPDSTSPAPSPAWVSAAALYFAVQRVRKDDVRRVLKQLDYEKEELLGPFFFFSLLGLLSSHLTPSATADSLTAMEVCAGVLVCLERRKLPWLGLFQLTKADARLGHLLRMAPDQHTRLLPFAFYRLLPHFAEAASVRDEGFLHVAVDMYLRLVQLFVGGETTSVSPLTDRSLQLQGQPWPQGSPVELLREARLFLLQLIPQCPGQCFSGMAELLAGRADCDPEVTSALLHRQQAVTDEDLYQEPHLF</sequence>
<dbReference type="Pfam" id="PF24781">
    <property type="entry name" value="FANCA_helical"/>
    <property type="match status" value="1"/>
</dbReference>
<protein>
    <submittedName>
        <fullName evidence="6">Fanconi anemia group A protein isoform X5</fullName>
    </submittedName>
</protein>
<evidence type="ECO:0000259" key="1">
    <source>
        <dbReference type="Pfam" id="PF03511"/>
    </source>
</evidence>
<dbReference type="InterPro" id="IPR031729">
    <property type="entry name" value="Fanconi_A_N"/>
</dbReference>
<dbReference type="CTD" id="2175"/>
<dbReference type="InterPro" id="IPR055277">
    <property type="entry name" value="Fanconi_A_C"/>
</dbReference>
<dbReference type="InterPro" id="IPR003516">
    <property type="entry name" value="FANCA"/>
</dbReference>
<dbReference type="Pfam" id="PF24783">
    <property type="entry name" value="FANCA_arcN"/>
    <property type="match status" value="1"/>
</dbReference>
<dbReference type="OrthoDB" id="2287188at2759"/>
<dbReference type="Pfam" id="PF15865">
    <property type="entry name" value="Fanconi_A_N"/>
    <property type="match status" value="1"/>
</dbReference>
<evidence type="ECO:0000259" key="4">
    <source>
        <dbReference type="Pfam" id="PF24783"/>
    </source>
</evidence>
<dbReference type="PANTHER" id="PTHR12047:SF2">
    <property type="entry name" value="FANCONI ANEMIA GROUP A PROTEIN"/>
    <property type="match status" value="1"/>
</dbReference>
<dbReference type="Pfam" id="PF03511">
    <property type="entry name" value="FANCA_CTD"/>
    <property type="match status" value="1"/>
</dbReference>
<dbReference type="GO" id="GO:0045589">
    <property type="term" value="P:regulation of regulatory T cell differentiation"/>
    <property type="evidence" value="ECO:0007669"/>
    <property type="project" value="TreeGrafter"/>
</dbReference>
<evidence type="ECO:0000259" key="2">
    <source>
        <dbReference type="Pfam" id="PF15865"/>
    </source>
</evidence>
<keyword evidence="5" id="KW-1185">Reference proteome</keyword>
<dbReference type="PRINTS" id="PR00826">
    <property type="entry name" value="FANCONIAGENE"/>
</dbReference>
<evidence type="ECO:0000259" key="3">
    <source>
        <dbReference type="Pfam" id="PF24781"/>
    </source>
</evidence>
<feature type="domain" description="Fanconi anaemia group A protein arcN subdomain" evidence="4">
    <location>
        <begin position="642"/>
        <end position="874"/>
    </location>
</feature>
<gene>
    <name evidence="6" type="primary">Fanca</name>
</gene>
<dbReference type="FunCoup" id="A0A6P6DLG5">
    <property type="interactions" value="2431"/>
</dbReference>
<dbReference type="RefSeq" id="XP_023560929.1">
    <property type="nucleotide sequence ID" value="XM_023705161.1"/>
</dbReference>
<feature type="domain" description="Fanconi anaemia group A protein helical" evidence="3">
    <location>
        <begin position="538"/>
        <end position="618"/>
    </location>
</feature>
<feature type="domain" description="Fanconi anaemia group A protein C-terminal" evidence="1">
    <location>
        <begin position="1212"/>
        <end position="1421"/>
    </location>
</feature>
<dbReference type="InParanoid" id="A0A6P6DLG5"/>
<dbReference type="GO" id="GO:0043240">
    <property type="term" value="C:Fanconi anaemia nuclear complex"/>
    <property type="evidence" value="ECO:0007669"/>
    <property type="project" value="InterPro"/>
</dbReference>
<accession>A0A6P6DLG5</accession>
<dbReference type="PANTHER" id="PTHR12047">
    <property type="entry name" value="FANCONI ANEMIA GROUP A PROTEIN"/>
    <property type="match status" value="1"/>
</dbReference>
<dbReference type="InterPro" id="IPR055387">
    <property type="entry name" value="FANCA_arcN"/>
</dbReference>
<feature type="domain" description="Fanconi anaemia group A protein N-terminal" evidence="2">
    <location>
        <begin position="163"/>
        <end position="517"/>
    </location>
</feature>
<organism evidence="5 6">
    <name type="scientific">Octodon degus</name>
    <name type="common">Degu</name>
    <name type="synonym">Sciurus degus</name>
    <dbReference type="NCBI Taxonomy" id="10160"/>
    <lineage>
        <taxon>Eukaryota</taxon>
        <taxon>Metazoa</taxon>
        <taxon>Chordata</taxon>
        <taxon>Craniata</taxon>
        <taxon>Vertebrata</taxon>
        <taxon>Euteleostomi</taxon>
        <taxon>Mammalia</taxon>
        <taxon>Eutheria</taxon>
        <taxon>Euarchontoglires</taxon>
        <taxon>Glires</taxon>
        <taxon>Rodentia</taxon>
        <taxon>Hystricomorpha</taxon>
        <taxon>Octodontidae</taxon>
        <taxon>Octodon</taxon>
    </lineage>
</organism>
<name>A0A6P6DLG5_OCTDE</name>
<reference evidence="6" key="1">
    <citation type="submission" date="2025-08" db="UniProtKB">
        <authorList>
            <consortium name="RefSeq"/>
        </authorList>
    </citation>
    <scope>IDENTIFICATION</scope>
</reference>
<dbReference type="GeneID" id="101579412"/>
<evidence type="ECO:0000313" key="5">
    <source>
        <dbReference type="Proteomes" id="UP000515203"/>
    </source>
</evidence>
<dbReference type="Proteomes" id="UP000515203">
    <property type="component" value="Unplaced"/>
</dbReference>
<dbReference type="InterPro" id="IPR055386">
    <property type="entry name" value="FANCA_helical"/>
</dbReference>
<evidence type="ECO:0000313" key="6">
    <source>
        <dbReference type="RefSeq" id="XP_023560929.1"/>
    </source>
</evidence>
<dbReference type="GO" id="GO:0036297">
    <property type="term" value="P:interstrand cross-link repair"/>
    <property type="evidence" value="ECO:0007669"/>
    <property type="project" value="InterPro"/>
</dbReference>
<proteinExistence type="predicted"/>